<dbReference type="InterPro" id="IPR039970">
    <property type="entry name" value="TF_Grauzone"/>
</dbReference>
<name>A0A545VQ57_9HYPO</name>
<protein>
    <submittedName>
        <fullName evidence="1">C2H2 finger domain-containing protein</fullName>
    </submittedName>
</protein>
<proteinExistence type="predicted"/>
<sequence>MTRPFNSCAAADWSIVKANQDSDEERSINHLINAFHCNYELGDTYHSDNFCNWAANSNTHFDNQHSVWASEDQIASSVCDGFPGSASMADFPYDRGNNTTEAGLYYPVGQSNAISSSHVPVMSSNLPYFMSTSVPALDDIDSSPHHGQYYSSMEQGMQSFHDIAGKTATTYTLAGPPSTASKVIRGPAKCDNCNQSAYQSLASLEYVSPESSRPLFCIFHYAGCMLRFTSKNEWKRHIMYQHLNLQYWVCTEGGCGLKHRPSSQALAPGMPSHGSFFNRKDLYTQHVRRMHLIHDISSVHSNTNAALSGVSKDHIRRLQDAAARTRCTLPRFMLCPVSSCAAEFLNSTAWDTWIEHVALHMQRAASGQEPPLSFGGPDNCTLTEWAASEAVGITHQTSAGTWTLCKPIHGRGSNPQSDCSRSAAKR</sequence>
<accession>A0A545VQ57</accession>
<dbReference type="EMBL" id="SPUK01000017">
    <property type="protein sequence ID" value="TQV91924.1"/>
    <property type="molecule type" value="Genomic_DNA"/>
</dbReference>
<reference evidence="1 2" key="1">
    <citation type="journal article" date="2019" name="Appl. Microbiol. Biotechnol.">
        <title>Genome sequence of Isaria javanica and comparative genome analysis insights into family S53 peptidase evolution in fungal entomopathogens.</title>
        <authorList>
            <person name="Lin R."/>
            <person name="Zhang X."/>
            <person name="Xin B."/>
            <person name="Zou M."/>
            <person name="Gao Y."/>
            <person name="Qin F."/>
            <person name="Hu Q."/>
            <person name="Xie B."/>
            <person name="Cheng X."/>
        </authorList>
    </citation>
    <scope>NUCLEOTIDE SEQUENCE [LARGE SCALE GENOMIC DNA]</scope>
    <source>
        <strain evidence="1 2">IJ1G</strain>
    </source>
</reference>
<dbReference type="AlphaFoldDB" id="A0A545VQ57"/>
<dbReference type="STRING" id="43265.A0A545VQ57"/>
<dbReference type="PANTHER" id="PTHR23225:SF2">
    <property type="entry name" value="AT09679P-RELATED"/>
    <property type="match status" value="1"/>
</dbReference>
<dbReference type="GO" id="GO:0003700">
    <property type="term" value="F:DNA-binding transcription factor activity"/>
    <property type="evidence" value="ECO:0007669"/>
    <property type="project" value="InterPro"/>
</dbReference>
<keyword evidence="2" id="KW-1185">Reference proteome</keyword>
<evidence type="ECO:0000313" key="1">
    <source>
        <dbReference type="EMBL" id="TQV91924.1"/>
    </source>
</evidence>
<organism evidence="1 2">
    <name type="scientific">Cordyceps javanica</name>
    <dbReference type="NCBI Taxonomy" id="43265"/>
    <lineage>
        <taxon>Eukaryota</taxon>
        <taxon>Fungi</taxon>
        <taxon>Dikarya</taxon>
        <taxon>Ascomycota</taxon>
        <taxon>Pezizomycotina</taxon>
        <taxon>Sordariomycetes</taxon>
        <taxon>Hypocreomycetidae</taxon>
        <taxon>Hypocreales</taxon>
        <taxon>Cordycipitaceae</taxon>
        <taxon>Cordyceps</taxon>
    </lineage>
</organism>
<dbReference type="PANTHER" id="PTHR23225">
    <property type="entry name" value="ZINC FINGER PROTEIN"/>
    <property type="match status" value="1"/>
</dbReference>
<comment type="caution">
    <text evidence="1">The sequence shown here is derived from an EMBL/GenBank/DDBJ whole genome shotgun (WGS) entry which is preliminary data.</text>
</comment>
<dbReference type="Proteomes" id="UP000315783">
    <property type="component" value="Unassembled WGS sequence"/>
</dbReference>
<dbReference type="OrthoDB" id="5388486at2759"/>
<gene>
    <name evidence="1" type="ORF">IF1G_09509</name>
</gene>
<evidence type="ECO:0000313" key="2">
    <source>
        <dbReference type="Proteomes" id="UP000315783"/>
    </source>
</evidence>